<dbReference type="RefSeq" id="WP_058354385.1">
    <property type="nucleotide sequence ID" value="NZ_CABMMD010000229.1"/>
</dbReference>
<dbReference type="EMBL" id="LNAM01000229">
    <property type="protein sequence ID" value="KSV57366.1"/>
    <property type="molecule type" value="Genomic_DNA"/>
</dbReference>
<accession>A0A0V8QAS3</accession>
<dbReference type="GO" id="GO:0016020">
    <property type="term" value="C:membrane"/>
    <property type="evidence" value="ECO:0007669"/>
    <property type="project" value="InterPro"/>
</dbReference>
<feature type="transmembrane region" description="Helical" evidence="1">
    <location>
        <begin position="69"/>
        <end position="96"/>
    </location>
</feature>
<dbReference type="GO" id="GO:0000155">
    <property type="term" value="F:phosphorelay sensor kinase activity"/>
    <property type="evidence" value="ECO:0007669"/>
    <property type="project" value="InterPro"/>
</dbReference>
<evidence type="ECO:0000313" key="4">
    <source>
        <dbReference type="Proteomes" id="UP000054874"/>
    </source>
</evidence>
<evidence type="ECO:0000313" key="3">
    <source>
        <dbReference type="EMBL" id="KSV57366.1"/>
    </source>
</evidence>
<keyword evidence="4" id="KW-1185">Reference proteome</keyword>
<reference evidence="3 4" key="1">
    <citation type="submission" date="2015-11" db="EMBL/GenBank/DDBJ databases">
        <title>Butyribacter intestini gen. nov., sp. nov., a butyric acid-producing bacterium of the family Lachnospiraceae isolated from the human faeces.</title>
        <authorList>
            <person name="Zou Y."/>
            <person name="Xue W."/>
            <person name="Luo G."/>
            <person name="Lv M."/>
        </authorList>
    </citation>
    <scope>NUCLEOTIDE SEQUENCE [LARGE SCALE GENOMIC DNA]</scope>
    <source>
        <strain evidence="3 4">ACET-33324</strain>
    </source>
</reference>
<dbReference type="Proteomes" id="UP000054874">
    <property type="component" value="Unassembled WGS sequence"/>
</dbReference>
<organism evidence="3 4">
    <name type="scientific">Acetivibrio ethanolgignens</name>
    <dbReference type="NCBI Taxonomy" id="290052"/>
    <lineage>
        <taxon>Bacteria</taxon>
        <taxon>Bacillati</taxon>
        <taxon>Bacillota</taxon>
        <taxon>Clostridia</taxon>
        <taxon>Eubacteriales</taxon>
        <taxon>Oscillospiraceae</taxon>
        <taxon>Acetivibrio</taxon>
    </lineage>
</organism>
<gene>
    <name evidence="3" type="ORF">ASU35_16565</name>
</gene>
<keyword evidence="1" id="KW-0472">Membrane</keyword>
<feature type="transmembrane region" description="Helical" evidence="1">
    <location>
        <begin position="108"/>
        <end position="129"/>
    </location>
</feature>
<feature type="transmembrane region" description="Helical" evidence="1">
    <location>
        <begin position="149"/>
        <end position="167"/>
    </location>
</feature>
<feature type="transmembrane region" description="Helical" evidence="1">
    <location>
        <begin position="179"/>
        <end position="198"/>
    </location>
</feature>
<feature type="domain" description="Signal transduction histidine kinase internal region" evidence="2">
    <location>
        <begin position="244"/>
        <end position="321"/>
    </location>
</feature>
<comment type="caution">
    <text evidence="3">The sequence shown here is derived from an EMBL/GenBank/DDBJ whole genome shotgun (WGS) entry which is preliminary data.</text>
</comment>
<feature type="transmembrane region" description="Helical" evidence="1">
    <location>
        <begin position="43"/>
        <end position="63"/>
    </location>
</feature>
<proteinExistence type="predicted"/>
<feature type="transmembrane region" description="Helical" evidence="1">
    <location>
        <begin position="12"/>
        <end position="31"/>
    </location>
</feature>
<evidence type="ECO:0000259" key="2">
    <source>
        <dbReference type="Pfam" id="PF06580"/>
    </source>
</evidence>
<keyword evidence="1" id="KW-0812">Transmembrane</keyword>
<name>A0A0V8QAS3_9FIRM</name>
<dbReference type="Pfam" id="PF06580">
    <property type="entry name" value="His_kinase"/>
    <property type="match status" value="1"/>
</dbReference>
<dbReference type="PANTHER" id="PTHR34220:SF7">
    <property type="entry name" value="SENSOR HISTIDINE KINASE YPDA"/>
    <property type="match status" value="1"/>
</dbReference>
<protein>
    <recommendedName>
        <fullName evidence="2">Signal transduction histidine kinase internal region domain-containing protein</fullName>
    </recommendedName>
</protein>
<feature type="transmembrane region" description="Helical" evidence="1">
    <location>
        <begin position="204"/>
        <end position="220"/>
    </location>
</feature>
<dbReference type="InterPro" id="IPR050640">
    <property type="entry name" value="Bact_2-comp_sensor_kinase"/>
</dbReference>
<sequence length="327" mass="37830">MSNLNEMAEVNVCLLVFSAVVTAFLLFAAIFDRSRNRPFMRCFICLLAANIIMQLGEAGIWMFEGSPENIPLVKFCCVLSFGSGFLLVTFFTYCILEFFREREMVSLLPAHIMAAVCGVFFVLVLISTYNGLFFTFDEQGNFADRPWRFPVAFFDFITFFFEIALIFRCHRFLSLGEMLSLSGFGMLPVVSMSMVYIWYPVPEYLTTTLTMMVIFIFFHRETSRQSAEKEKELVQKELELSKSRISILMSQMEPHFLFNSLSTIKHLCRKEPKEAIEAIDKFSSFLRGSMDALAEESRITFEREMEFVDSYLYLEKKRFGGQAEDSV</sequence>
<dbReference type="PANTHER" id="PTHR34220">
    <property type="entry name" value="SENSOR HISTIDINE KINASE YPDA"/>
    <property type="match status" value="1"/>
</dbReference>
<dbReference type="STRING" id="290052.ASU35_16565"/>
<keyword evidence="1" id="KW-1133">Transmembrane helix</keyword>
<evidence type="ECO:0000256" key="1">
    <source>
        <dbReference type="SAM" id="Phobius"/>
    </source>
</evidence>
<dbReference type="AlphaFoldDB" id="A0A0V8QAS3"/>
<dbReference type="InterPro" id="IPR010559">
    <property type="entry name" value="Sig_transdc_His_kin_internal"/>
</dbReference>